<evidence type="ECO:0000313" key="2">
    <source>
        <dbReference type="Proteomes" id="UP001151478"/>
    </source>
</evidence>
<name>A0ABT5S723_9FLAO</name>
<dbReference type="Proteomes" id="UP001151478">
    <property type="component" value="Unassembled WGS sequence"/>
</dbReference>
<gene>
    <name evidence="1" type="ORF">N5A56_005435</name>
</gene>
<organism evidence="1 2">
    <name type="scientific">Polaribacter ponticola</name>
    <dbReference type="NCBI Taxonomy" id="2978475"/>
    <lineage>
        <taxon>Bacteria</taxon>
        <taxon>Pseudomonadati</taxon>
        <taxon>Bacteroidota</taxon>
        <taxon>Flavobacteriia</taxon>
        <taxon>Flavobacteriales</taxon>
        <taxon>Flavobacteriaceae</taxon>
    </lineage>
</organism>
<proteinExistence type="predicted"/>
<reference evidence="1" key="1">
    <citation type="submission" date="2023-02" db="EMBL/GenBank/DDBJ databases">
        <title>Polaribacter ponticola sp. nov., isolated from seawater.</title>
        <authorList>
            <person name="Baek J.H."/>
            <person name="Kim J.M."/>
            <person name="Choi D.G."/>
            <person name="Jeon C.O."/>
        </authorList>
    </citation>
    <scope>NUCLEOTIDE SEQUENCE</scope>
    <source>
        <strain evidence="1">MSW5</strain>
    </source>
</reference>
<keyword evidence="2" id="KW-1185">Reference proteome</keyword>
<comment type="caution">
    <text evidence="1">The sequence shown here is derived from an EMBL/GenBank/DDBJ whole genome shotgun (WGS) entry which is preliminary data.</text>
</comment>
<dbReference type="RefSeq" id="WP_265724574.1">
    <property type="nucleotide sequence ID" value="NZ_JAOSLC020000003.1"/>
</dbReference>
<sequence length="108" mass="12584">MTLQRKLMLKIDEFCGIQSLITFLEKFKNTVNESDKIYFNNIIDYFSLFYEQTIPVEKHAVEFREATLKSIAVLESYNKDKNCETLNFLINLISYKLEAVSNIKGLAS</sequence>
<accession>A0ABT5S723</accession>
<evidence type="ECO:0000313" key="1">
    <source>
        <dbReference type="EMBL" id="MDD7913899.1"/>
    </source>
</evidence>
<protein>
    <submittedName>
        <fullName evidence="1">Uncharacterized protein</fullName>
    </submittedName>
</protein>
<dbReference type="EMBL" id="JAOSLC020000003">
    <property type="protein sequence ID" value="MDD7913899.1"/>
    <property type="molecule type" value="Genomic_DNA"/>
</dbReference>